<feature type="domain" description="YncI copper-binding" evidence="4">
    <location>
        <begin position="35"/>
        <end position="174"/>
    </location>
</feature>
<dbReference type="InterPro" id="IPR012533">
    <property type="entry name" value="YcnI-copper_dom"/>
</dbReference>
<feature type="transmembrane region" description="Helical" evidence="2">
    <location>
        <begin position="216"/>
        <end position="236"/>
    </location>
</feature>
<proteinExistence type="predicted"/>
<name>A0A7D5YFK1_9ACTN</name>
<sequence>MIGRDNRRLRISAAAVLAVVAAALGWPGTALAADVTSTPSQARQGDPVRLEIVVPEERPGARTERIELRLPAAAPVGEAYPMSVTGWAPRITTRKLTEPISGIHGTTMDTVTASVIWARAKGAPAGPARLAVSMGPLPQADRMVFEVVQTYSDGTVVRWADPAGGPRPAPVLTLLPPASGHGGQPGTGAHAGGPSDRAAAAISDDDAEGDRGKTDALLAAGLVAGLGGGAALGWLATRWRRRTDPDGAGGHELDELRRILDGDLPPPGADATVAAAQEPQPAGR</sequence>
<dbReference type="CDD" id="cd08545">
    <property type="entry name" value="YcnI_like"/>
    <property type="match status" value="1"/>
</dbReference>
<evidence type="ECO:0000313" key="5">
    <source>
        <dbReference type="EMBL" id="QLK00318.1"/>
    </source>
</evidence>
<accession>A0A7D5YFK1</accession>
<keyword evidence="2" id="KW-0472">Membrane</keyword>
<dbReference type="InterPro" id="IPR038507">
    <property type="entry name" value="YcnI-like_sf"/>
</dbReference>
<protein>
    <submittedName>
        <fullName evidence="5">YcnI family protein</fullName>
    </submittedName>
</protein>
<dbReference type="AlphaFoldDB" id="A0A7D5YFK1"/>
<evidence type="ECO:0000256" key="1">
    <source>
        <dbReference type="SAM" id="MobiDB-lite"/>
    </source>
</evidence>
<feature type="signal peptide" evidence="3">
    <location>
        <begin position="1"/>
        <end position="32"/>
    </location>
</feature>
<evidence type="ECO:0000256" key="3">
    <source>
        <dbReference type="SAM" id="SignalP"/>
    </source>
</evidence>
<reference evidence="5" key="1">
    <citation type="submission" date="2020-08" db="EMBL/GenBank/DDBJ databases">
        <title>A bifunctional nitrone conjugated secondary metabolite targeting the ribosome.</title>
        <authorList>
            <person name="Limbrick E.M."/>
            <person name="Graf M."/>
            <person name="Derewacz D.K."/>
            <person name="Nguyen F."/>
            <person name="Spraggins J.M."/>
            <person name="Wieland M."/>
            <person name="Ynigez-Gutierrez A.E."/>
            <person name="Reisman B.J."/>
            <person name="Zinshteyn B."/>
            <person name="McCulloch K."/>
            <person name="Iverson T.M."/>
            <person name="Green R."/>
            <person name="Wilson D.N."/>
            <person name="Bachmann B.O."/>
        </authorList>
    </citation>
    <scope>NUCLEOTIDE SEQUENCE</scope>
    <source>
        <strain evidence="5">Africana</strain>
    </source>
</reference>
<dbReference type="Gene3D" id="2.60.40.2230">
    <property type="entry name" value="Uncharacterised protein YcnI-like PF07987, DUF1775"/>
    <property type="match status" value="1"/>
</dbReference>
<feature type="compositionally biased region" description="Low complexity" evidence="1">
    <location>
        <begin position="192"/>
        <end position="202"/>
    </location>
</feature>
<keyword evidence="3" id="KW-0732">Signal</keyword>
<evidence type="ECO:0000259" key="4">
    <source>
        <dbReference type="Pfam" id="PF07987"/>
    </source>
</evidence>
<keyword evidence="2" id="KW-1133">Transmembrane helix</keyword>
<feature type="region of interest" description="Disordered" evidence="1">
    <location>
        <begin position="168"/>
        <end position="211"/>
    </location>
</feature>
<feature type="chain" id="PRO_5027684519" evidence="3">
    <location>
        <begin position="33"/>
        <end position="284"/>
    </location>
</feature>
<dbReference type="Pfam" id="PF07987">
    <property type="entry name" value="DUF1775"/>
    <property type="match status" value="1"/>
</dbReference>
<organism evidence="5">
    <name type="scientific">Micromonospora carbonacea</name>
    <dbReference type="NCBI Taxonomy" id="47853"/>
    <lineage>
        <taxon>Bacteria</taxon>
        <taxon>Bacillati</taxon>
        <taxon>Actinomycetota</taxon>
        <taxon>Actinomycetes</taxon>
        <taxon>Micromonosporales</taxon>
        <taxon>Micromonosporaceae</taxon>
        <taxon>Micromonospora</taxon>
    </lineage>
</organism>
<feature type="compositionally biased region" description="Gly residues" evidence="1">
    <location>
        <begin position="180"/>
        <end position="191"/>
    </location>
</feature>
<keyword evidence="2" id="KW-0812">Transmembrane</keyword>
<gene>
    <name evidence="5" type="ORF">HZU44_09820</name>
</gene>
<evidence type="ECO:0000256" key="2">
    <source>
        <dbReference type="SAM" id="Phobius"/>
    </source>
</evidence>
<feature type="region of interest" description="Disordered" evidence="1">
    <location>
        <begin position="259"/>
        <end position="284"/>
    </location>
</feature>
<dbReference type="EMBL" id="CP058905">
    <property type="protein sequence ID" value="QLK00318.1"/>
    <property type="molecule type" value="Genomic_DNA"/>
</dbReference>